<reference evidence="1 2" key="1">
    <citation type="journal article" date="2012" name="Genome Biol.">
        <title>Genome and low-iron response of an oceanic diatom adapted to chronic iron limitation.</title>
        <authorList>
            <person name="Lommer M."/>
            <person name="Specht M."/>
            <person name="Roy A.S."/>
            <person name="Kraemer L."/>
            <person name="Andreson R."/>
            <person name="Gutowska M.A."/>
            <person name="Wolf J."/>
            <person name="Bergner S.V."/>
            <person name="Schilhabel M.B."/>
            <person name="Klostermeier U.C."/>
            <person name="Beiko R.G."/>
            <person name="Rosenstiel P."/>
            <person name="Hippler M."/>
            <person name="Laroche J."/>
        </authorList>
    </citation>
    <scope>NUCLEOTIDE SEQUENCE [LARGE SCALE GENOMIC DNA]</scope>
    <source>
        <strain evidence="1 2">CCMP1005</strain>
    </source>
</reference>
<name>K0TLA1_THAOC</name>
<keyword evidence="2" id="KW-1185">Reference proteome</keyword>
<sequence length="125" mass="13259">VQDVRNLQVIPSIKSEFVHRYTPIRDGSDAICTVRNGKAFFAALINHHATSADKQLQSGKLNSTTITGAHFGDHLSGGPVQLLQTGAGEALGHEFDYVVAVTTRQPAVCPASPSDCHIPVGERAA</sequence>
<evidence type="ECO:0000313" key="2">
    <source>
        <dbReference type="Proteomes" id="UP000266841"/>
    </source>
</evidence>
<proteinExistence type="predicted"/>
<dbReference type="AlphaFoldDB" id="K0TLA1"/>
<comment type="caution">
    <text evidence="1">The sequence shown here is derived from an EMBL/GenBank/DDBJ whole genome shotgun (WGS) entry which is preliminary data.</text>
</comment>
<protein>
    <submittedName>
        <fullName evidence="1">Uncharacterized protein</fullName>
    </submittedName>
</protein>
<accession>K0TLA1</accession>
<feature type="non-terminal residue" evidence="1">
    <location>
        <position position="1"/>
    </location>
</feature>
<dbReference type="Proteomes" id="UP000266841">
    <property type="component" value="Unassembled WGS sequence"/>
</dbReference>
<organism evidence="1 2">
    <name type="scientific">Thalassiosira oceanica</name>
    <name type="common">Marine diatom</name>
    <dbReference type="NCBI Taxonomy" id="159749"/>
    <lineage>
        <taxon>Eukaryota</taxon>
        <taxon>Sar</taxon>
        <taxon>Stramenopiles</taxon>
        <taxon>Ochrophyta</taxon>
        <taxon>Bacillariophyta</taxon>
        <taxon>Coscinodiscophyceae</taxon>
        <taxon>Thalassiosirophycidae</taxon>
        <taxon>Thalassiosirales</taxon>
        <taxon>Thalassiosiraceae</taxon>
        <taxon>Thalassiosira</taxon>
    </lineage>
</organism>
<evidence type="ECO:0000313" key="1">
    <source>
        <dbReference type="EMBL" id="EJK75136.1"/>
    </source>
</evidence>
<gene>
    <name evidence="1" type="ORF">THAOC_03153</name>
</gene>
<dbReference type="EMBL" id="AGNL01003114">
    <property type="protein sequence ID" value="EJK75136.1"/>
    <property type="molecule type" value="Genomic_DNA"/>
</dbReference>